<keyword evidence="3" id="KW-1185">Reference proteome</keyword>
<evidence type="ECO:0000313" key="2">
    <source>
        <dbReference type="EMBL" id="KAK7755007.1"/>
    </source>
</evidence>
<name>A0AAN9UXB6_9PEZI</name>
<feature type="compositionally biased region" description="Pro residues" evidence="1">
    <location>
        <begin position="302"/>
        <end position="320"/>
    </location>
</feature>
<reference evidence="2 3" key="1">
    <citation type="submission" date="2024-02" db="EMBL/GenBank/DDBJ databases">
        <title>De novo assembly and annotation of 12 fungi associated with fruit tree decline syndrome in Ontario, Canada.</title>
        <authorList>
            <person name="Sulman M."/>
            <person name="Ellouze W."/>
            <person name="Ilyukhin E."/>
        </authorList>
    </citation>
    <scope>NUCLEOTIDE SEQUENCE [LARGE SCALE GENOMIC DNA]</scope>
    <source>
        <strain evidence="2 3">M11/M66-122</strain>
    </source>
</reference>
<evidence type="ECO:0000313" key="3">
    <source>
        <dbReference type="Proteomes" id="UP001320420"/>
    </source>
</evidence>
<protein>
    <submittedName>
        <fullName evidence="2">Uncharacterized protein</fullName>
    </submittedName>
</protein>
<evidence type="ECO:0000256" key="1">
    <source>
        <dbReference type="SAM" id="MobiDB-lite"/>
    </source>
</evidence>
<feature type="region of interest" description="Disordered" evidence="1">
    <location>
        <begin position="298"/>
        <end position="325"/>
    </location>
</feature>
<dbReference type="EMBL" id="JAKJXP020000016">
    <property type="protein sequence ID" value="KAK7755007.1"/>
    <property type="molecule type" value="Genomic_DNA"/>
</dbReference>
<comment type="caution">
    <text evidence="2">The sequence shown here is derived from an EMBL/GenBank/DDBJ whole genome shotgun (WGS) entry which is preliminary data.</text>
</comment>
<sequence>MLLDQELPKFQRTPKAEIKALAIQAYDNAVKNDLAEDLLQQQACKFLALFIHIDKASRYSAIAFDVMLPVAQRMSKDMVGNAARQDEARPVYHDGDWDSVQYAPYRGMLGVGKFLKACLDLSVAIRKKMLFDIDLLSETDIGDSLAKIFDIDLLSETDIGDSLAKIFDEYIDPLKATAAGGEPGEQGELIHGQSHLENKENRFPGHEVLDDLTEERNWNYDDDRWGQAFDEKRGWVLDYHEVEVKKEDHVDLNLNPDEELPWHYLYHAVHKLASCLVHVGVARVEAYFVHAMRTAFENTLPRPAPPPTPPRTPWPAPPPRTTSSFSPGLRLAERYHYQYSSEFACYMSAAATWISCHEAETLLLYRKDEITITLDKQERWNGWRERFVRIANEGGYPEACRNVAGRMRRF</sequence>
<accession>A0AAN9UXB6</accession>
<organism evidence="2 3">
    <name type="scientific">Diatrype stigma</name>
    <dbReference type="NCBI Taxonomy" id="117547"/>
    <lineage>
        <taxon>Eukaryota</taxon>
        <taxon>Fungi</taxon>
        <taxon>Dikarya</taxon>
        <taxon>Ascomycota</taxon>
        <taxon>Pezizomycotina</taxon>
        <taxon>Sordariomycetes</taxon>
        <taxon>Xylariomycetidae</taxon>
        <taxon>Xylariales</taxon>
        <taxon>Diatrypaceae</taxon>
        <taxon>Diatrype</taxon>
    </lineage>
</organism>
<gene>
    <name evidence="2" type="ORF">SLS62_003091</name>
</gene>
<dbReference type="Proteomes" id="UP001320420">
    <property type="component" value="Unassembled WGS sequence"/>
</dbReference>
<dbReference type="AlphaFoldDB" id="A0AAN9UXB6"/>
<proteinExistence type="predicted"/>